<proteinExistence type="inferred from homology"/>
<feature type="domain" description="Major facilitator superfamily (MFS) profile" evidence="9">
    <location>
        <begin position="84"/>
        <end position="499"/>
    </location>
</feature>
<sequence>MAEGRRPSSGDPQVDHATVPAAEMDDLKQQKDISHVERVLSPNDKDNMDYSRVDKELQKYAGHDRVEIDEATDKRLRRMIDRRVLVIMIITYFLQALDKGTMSFASIMGIQTDTRLHDQQYSWLTTCIYIAVLIVEYPTNWIIQRVPIAKYLGINIVLWGATLALHAACHNFPGLVSVRTLLGIFEAVCQPSFVVLSGMWYKREEQAATVTYWYMMNGGQQIVGGLLAYCFSLIGPDKVIKSWQALFITYGCLSVLWGLFVIWWMPDSPMRAKCFSEEDKHLMVERVRANQTGLQNKEFRGYQMREAFLDPQMWCYCAIQVFTTLPTSGLGAFANIIITGFDFTVLQTQLLAMVLGFYIIIVLLTSAWLVKKTNQNLLIMLGFIIPSYIGTIVLMTVKNTNFSTKVGLLISYYITLSFWSAQSLCLSMVSRNIAGATKKSTVVAATFVSWAVGNAIGPQVFLDNDKPRYFTAFGVHLGCYTAMTLAVIFVRFYLIGQNKKKERMLREAGVVSNADNLTHAFEDRTDQENLHFRYIY</sequence>
<evidence type="ECO:0000256" key="1">
    <source>
        <dbReference type="ARBA" id="ARBA00004141"/>
    </source>
</evidence>
<feature type="transmembrane region" description="Helical" evidence="8">
    <location>
        <begin position="441"/>
        <end position="461"/>
    </location>
</feature>
<evidence type="ECO:0000256" key="8">
    <source>
        <dbReference type="SAM" id="Phobius"/>
    </source>
</evidence>
<keyword evidence="2" id="KW-0813">Transport</keyword>
<feature type="compositionally biased region" description="Basic and acidic residues" evidence="7">
    <location>
        <begin position="25"/>
        <end position="47"/>
    </location>
</feature>
<keyword evidence="5 8" id="KW-0472">Membrane</keyword>
<organism evidence="10 11">
    <name type="scientific">Aspergillus leporis</name>
    <dbReference type="NCBI Taxonomy" id="41062"/>
    <lineage>
        <taxon>Eukaryota</taxon>
        <taxon>Fungi</taxon>
        <taxon>Dikarya</taxon>
        <taxon>Ascomycota</taxon>
        <taxon>Pezizomycotina</taxon>
        <taxon>Eurotiomycetes</taxon>
        <taxon>Eurotiomycetidae</taxon>
        <taxon>Eurotiales</taxon>
        <taxon>Aspergillaceae</taxon>
        <taxon>Aspergillus</taxon>
        <taxon>Aspergillus subgen. Circumdati</taxon>
    </lineage>
</organism>
<reference evidence="10 11" key="1">
    <citation type="submission" date="2019-04" db="EMBL/GenBank/DDBJ databases">
        <title>Friends and foes A comparative genomics study of 23 Aspergillus species from section Flavi.</title>
        <authorList>
            <consortium name="DOE Joint Genome Institute"/>
            <person name="Kjaerbolling I."/>
            <person name="Vesth T."/>
            <person name="Frisvad J.C."/>
            <person name="Nybo J.L."/>
            <person name="Theobald S."/>
            <person name="Kildgaard S."/>
            <person name="Isbrandt T."/>
            <person name="Kuo A."/>
            <person name="Sato A."/>
            <person name="Lyhne E.K."/>
            <person name="Kogle M.E."/>
            <person name="Wiebenga A."/>
            <person name="Kun R.S."/>
            <person name="Lubbers R.J."/>
            <person name="Makela M.R."/>
            <person name="Barry K."/>
            <person name="Chovatia M."/>
            <person name="Clum A."/>
            <person name="Daum C."/>
            <person name="Haridas S."/>
            <person name="He G."/>
            <person name="LaButti K."/>
            <person name="Lipzen A."/>
            <person name="Mondo S."/>
            <person name="Riley R."/>
            <person name="Salamov A."/>
            <person name="Simmons B.A."/>
            <person name="Magnuson J.K."/>
            <person name="Henrissat B."/>
            <person name="Mortensen U.H."/>
            <person name="Larsen T.O."/>
            <person name="Devries R.P."/>
            <person name="Grigoriev I.V."/>
            <person name="Machida M."/>
            <person name="Baker S.E."/>
            <person name="Andersen M.R."/>
        </authorList>
    </citation>
    <scope>NUCLEOTIDE SEQUENCE [LARGE SCALE GENOMIC DNA]</scope>
    <source>
        <strain evidence="10 11">CBS 151.66</strain>
    </source>
</reference>
<feature type="transmembrane region" description="Helical" evidence="8">
    <location>
        <begin position="121"/>
        <end position="139"/>
    </location>
</feature>
<dbReference type="EMBL" id="ML732163">
    <property type="protein sequence ID" value="KAB8077906.1"/>
    <property type="molecule type" value="Genomic_DNA"/>
</dbReference>
<feature type="transmembrane region" description="Helical" evidence="8">
    <location>
        <begin position="313"/>
        <end position="338"/>
    </location>
</feature>
<dbReference type="OrthoDB" id="6730379at2759"/>
<dbReference type="AlphaFoldDB" id="A0A5N5XB74"/>
<dbReference type="SUPFAM" id="SSF103473">
    <property type="entry name" value="MFS general substrate transporter"/>
    <property type="match status" value="1"/>
</dbReference>
<dbReference type="Gene3D" id="1.20.1250.20">
    <property type="entry name" value="MFS general substrate transporter like domains"/>
    <property type="match status" value="1"/>
</dbReference>
<evidence type="ECO:0000256" key="6">
    <source>
        <dbReference type="ARBA" id="ARBA00037968"/>
    </source>
</evidence>
<dbReference type="PANTHER" id="PTHR43791:SF63">
    <property type="entry name" value="HIGH AFFINITY CYSTEINE TRANSPORTER"/>
    <property type="match status" value="1"/>
</dbReference>
<evidence type="ECO:0000256" key="3">
    <source>
        <dbReference type="ARBA" id="ARBA00022692"/>
    </source>
</evidence>
<evidence type="ECO:0000256" key="7">
    <source>
        <dbReference type="SAM" id="MobiDB-lite"/>
    </source>
</evidence>
<dbReference type="Pfam" id="PF07690">
    <property type="entry name" value="MFS_1"/>
    <property type="match status" value="1"/>
</dbReference>
<feature type="region of interest" description="Disordered" evidence="7">
    <location>
        <begin position="23"/>
        <end position="47"/>
    </location>
</feature>
<feature type="transmembrane region" description="Helical" evidence="8">
    <location>
        <begin position="350"/>
        <end position="370"/>
    </location>
</feature>
<keyword evidence="3 8" id="KW-0812">Transmembrane</keyword>
<gene>
    <name evidence="10" type="ORF">BDV29DRAFT_197914</name>
</gene>
<comment type="subcellular location">
    <subcellularLocation>
        <location evidence="1">Membrane</location>
        <topology evidence="1">Multi-pass membrane protein</topology>
    </subcellularLocation>
</comment>
<dbReference type="GO" id="GO:0016020">
    <property type="term" value="C:membrane"/>
    <property type="evidence" value="ECO:0007669"/>
    <property type="project" value="UniProtKB-SubCell"/>
</dbReference>
<name>A0A5N5XB74_9EURO</name>
<dbReference type="InterPro" id="IPR011701">
    <property type="entry name" value="MFS"/>
</dbReference>
<comment type="similarity">
    <text evidence="6">Belongs to the major facilitator superfamily. Allantoate permease family.</text>
</comment>
<evidence type="ECO:0000259" key="9">
    <source>
        <dbReference type="PROSITE" id="PS50850"/>
    </source>
</evidence>
<feature type="transmembrane region" description="Helical" evidence="8">
    <location>
        <begin position="473"/>
        <end position="494"/>
    </location>
</feature>
<evidence type="ECO:0000256" key="5">
    <source>
        <dbReference type="ARBA" id="ARBA00023136"/>
    </source>
</evidence>
<evidence type="ECO:0000313" key="11">
    <source>
        <dbReference type="Proteomes" id="UP000326565"/>
    </source>
</evidence>
<dbReference type="PROSITE" id="PS50850">
    <property type="entry name" value="MFS"/>
    <property type="match status" value="1"/>
</dbReference>
<feature type="transmembrane region" description="Helical" evidence="8">
    <location>
        <begin position="377"/>
        <end position="397"/>
    </location>
</feature>
<dbReference type="Proteomes" id="UP000326565">
    <property type="component" value="Unassembled WGS sequence"/>
</dbReference>
<feature type="transmembrane region" description="Helical" evidence="8">
    <location>
        <begin position="84"/>
        <end position="109"/>
    </location>
</feature>
<evidence type="ECO:0000256" key="4">
    <source>
        <dbReference type="ARBA" id="ARBA00022989"/>
    </source>
</evidence>
<dbReference type="GO" id="GO:0033229">
    <property type="term" value="F:cysteine transmembrane transporter activity"/>
    <property type="evidence" value="ECO:0007669"/>
    <property type="project" value="TreeGrafter"/>
</dbReference>
<protein>
    <submittedName>
        <fullName evidence="10">Major facilitator superfamily domain-containing protein</fullName>
    </submittedName>
</protein>
<dbReference type="PANTHER" id="PTHR43791">
    <property type="entry name" value="PERMEASE-RELATED"/>
    <property type="match status" value="1"/>
</dbReference>
<feature type="transmembrane region" description="Helical" evidence="8">
    <location>
        <begin position="151"/>
        <end position="168"/>
    </location>
</feature>
<evidence type="ECO:0000313" key="10">
    <source>
        <dbReference type="EMBL" id="KAB8077906.1"/>
    </source>
</evidence>
<feature type="transmembrane region" description="Helical" evidence="8">
    <location>
        <begin position="213"/>
        <end position="234"/>
    </location>
</feature>
<keyword evidence="11" id="KW-1185">Reference proteome</keyword>
<feature type="transmembrane region" description="Helical" evidence="8">
    <location>
        <begin position="180"/>
        <end position="201"/>
    </location>
</feature>
<dbReference type="InterPro" id="IPR036259">
    <property type="entry name" value="MFS_trans_sf"/>
</dbReference>
<evidence type="ECO:0000256" key="2">
    <source>
        <dbReference type="ARBA" id="ARBA00022448"/>
    </source>
</evidence>
<dbReference type="FunFam" id="1.20.1250.20:FF:000064">
    <property type="entry name" value="MFS allantoate transporter"/>
    <property type="match status" value="1"/>
</dbReference>
<keyword evidence="4 8" id="KW-1133">Transmembrane helix</keyword>
<feature type="transmembrane region" description="Helical" evidence="8">
    <location>
        <begin position="409"/>
        <end position="429"/>
    </location>
</feature>
<feature type="transmembrane region" description="Helical" evidence="8">
    <location>
        <begin position="246"/>
        <end position="265"/>
    </location>
</feature>
<dbReference type="InterPro" id="IPR020846">
    <property type="entry name" value="MFS_dom"/>
</dbReference>
<accession>A0A5N5XB74</accession>